<accession>A0AAJ0F9B5</accession>
<evidence type="ECO:0000313" key="2">
    <source>
        <dbReference type="EMBL" id="KAK1758907.1"/>
    </source>
</evidence>
<dbReference type="EMBL" id="MU839828">
    <property type="protein sequence ID" value="KAK1758907.1"/>
    <property type="molecule type" value="Genomic_DNA"/>
</dbReference>
<proteinExistence type="predicted"/>
<evidence type="ECO:0000313" key="3">
    <source>
        <dbReference type="Proteomes" id="UP001239445"/>
    </source>
</evidence>
<organism evidence="2 3">
    <name type="scientific">Echria macrotheca</name>
    <dbReference type="NCBI Taxonomy" id="438768"/>
    <lineage>
        <taxon>Eukaryota</taxon>
        <taxon>Fungi</taxon>
        <taxon>Dikarya</taxon>
        <taxon>Ascomycota</taxon>
        <taxon>Pezizomycotina</taxon>
        <taxon>Sordariomycetes</taxon>
        <taxon>Sordariomycetidae</taxon>
        <taxon>Sordariales</taxon>
        <taxon>Schizotheciaceae</taxon>
        <taxon>Echria</taxon>
    </lineage>
</organism>
<gene>
    <name evidence="2" type="ORF">QBC47DRAFT_356821</name>
</gene>
<feature type="region of interest" description="Disordered" evidence="1">
    <location>
        <begin position="175"/>
        <end position="241"/>
    </location>
</feature>
<feature type="compositionally biased region" description="Polar residues" evidence="1">
    <location>
        <begin position="204"/>
        <end position="222"/>
    </location>
</feature>
<protein>
    <submittedName>
        <fullName evidence="2">Uncharacterized protein</fullName>
    </submittedName>
</protein>
<feature type="compositionally biased region" description="Polar residues" evidence="1">
    <location>
        <begin position="232"/>
        <end position="241"/>
    </location>
</feature>
<dbReference type="Proteomes" id="UP001239445">
    <property type="component" value="Unassembled WGS sequence"/>
</dbReference>
<comment type="caution">
    <text evidence="2">The sequence shown here is derived from an EMBL/GenBank/DDBJ whole genome shotgun (WGS) entry which is preliminary data.</text>
</comment>
<sequence>MPSKISRCRRKALLCKAPDDSILTTKRCGPCQMGIDATNPNGYVCTVKKDKAKKTCDRCLDLNLVCSNPEPLPKIKPNNWIATGRTHHPRLKCRECHKGNKACLLIPGDTKCYYCVKNGLDCIPRNQDDPKLVKVCGPCHDIPRSNPKKKSICVPSDKPNETRCDRCEKAGLKCDPPPIHRPGDSSKSKGSQKSKGSDPVESPTDWNQYEQGPATIVSSSGAPSEPFRFDDPSNQTSADDLTFHSNFDYGTNFDYDTYVQPGTTSAYTTQYAQQPSNYAYSQQSNCTGQPSVQYAPQVTQVAGWEQWPQLAPMICVYCQRNEAVTRDCYCEDCEDPSSRRW</sequence>
<evidence type="ECO:0000256" key="1">
    <source>
        <dbReference type="SAM" id="MobiDB-lite"/>
    </source>
</evidence>
<keyword evidence="3" id="KW-1185">Reference proteome</keyword>
<dbReference type="AlphaFoldDB" id="A0AAJ0F9B5"/>
<reference evidence="2" key="1">
    <citation type="submission" date="2023-06" db="EMBL/GenBank/DDBJ databases">
        <title>Genome-scale phylogeny and comparative genomics of the fungal order Sordariales.</title>
        <authorList>
            <consortium name="Lawrence Berkeley National Laboratory"/>
            <person name="Hensen N."/>
            <person name="Bonometti L."/>
            <person name="Westerberg I."/>
            <person name="Brannstrom I.O."/>
            <person name="Guillou S."/>
            <person name="Cros-Aarteil S."/>
            <person name="Calhoun S."/>
            <person name="Haridas S."/>
            <person name="Kuo A."/>
            <person name="Mondo S."/>
            <person name="Pangilinan J."/>
            <person name="Riley R."/>
            <person name="Labutti K."/>
            <person name="Andreopoulos B."/>
            <person name="Lipzen A."/>
            <person name="Chen C."/>
            <person name="Yanf M."/>
            <person name="Daum C."/>
            <person name="Ng V."/>
            <person name="Clum A."/>
            <person name="Steindorff A."/>
            <person name="Ohm R."/>
            <person name="Martin F."/>
            <person name="Silar P."/>
            <person name="Natvig D."/>
            <person name="Lalanne C."/>
            <person name="Gautier V."/>
            <person name="Ament-Velasquez S.L."/>
            <person name="Kruys A."/>
            <person name="Hutchinson M.I."/>
            <person name="Powell A.J."/>
            <person name="Barry K."/>
            <person name="Miller A.N."/>
            <person name="Grigoriev I.V."/>
            <person name="Debuchy R."/>
            <person name="Gladieux P."/>
            <person name="Thoren M.H."/>
            <person name="Johannesson H."/>
        </authorList>
    </citation>
    <scope>NUCLEOTIDE SEQUENCE</scope>
    <source>
        <strain evidence="2">PSN4</strain>
    </source>
</reference>
<name>A0AAJ0F9B5_9PEZI</name>